<feature type="transmembrane region" description="Helical" evidence="4">
    <location>
        <begin position="676"/>
        <end position="696"/>
    </location>
</feature>
<dbReference type="AlphaFoldDB" id="A0A4Z0M148"/>
<keyword evidence="4" id="KW-0812">Transmembrane</keyword>
<dbReference type="CDD" id="cd09140">
    <property type="entry name" value="PLDc_vPLD1_2_like_bac_1"/>
    <property type="match status" value="1"/>
</dbReference>
<evidence type="ECO:0000256" key="2">
    <source>
        <dbReference type="ARBA" id="ARBA00022801"/>
    </source>
</evidence>
<organism evidence="6 7">
    <name type="scientific">Mangrovimicrobium sediminis</name>
    <dbReference type="NCBI Taxonomy" id="2562682"/>
    <lineage>
        <taxon>Bacteria</taxon>
        <taxon>Pseudomonadati</taxon>
        <taxon>Pseudomonadota</taxon>
        <taxon>Gammaproteobacteria</taxon>
        <taxon>Cellvibrionales</taxon>
        <taxon>Halieaceae</taxon>
        <taxon>Mangrovimicrobium</taxon>
    </lineage>
</organism>
<feature type="domain" description="PLD phosphodiesterase" evidence="5">
    <location>
        <begin position="345"/>
        <end position="372"/>
    </location>
</feature>
<dbReference type="RefSeq" id="WP_135443399.1">
    <property type="nucleotide sequence ID" value="NZ_SRLE01000007.1"/>
</dbReference>
<dbReference type="CDD" id="cd09143">
    <property type="entry name" value="PLDc_vPLD1_2_like_bac_2"/>
    <property type="match status" value="1"/>
</dbReference>
<dbReference type="SMART" id="SM00155">
    <property type="entry name" value="PLDc"/>
    <property type="match status" value="2"/>
</dbReference>
<comment type="caution">
    <text evidence="6">The sequence shown here is derived from an EMBL/GenBank/DDBJ whole genome shotgun (WGS) entry which is preliminary data.</text>
</comment>
<feature type="transmembrane region" description="Helical" evidence="4">
    <location>
        <begin position="489"/>
        <end position="508"/>
    </location>
</feature>
<dbReference type="GO" id="GO:0009395">
    <property type="term" value="P:phospholipid catabolic process"/>
    <property type="evidence" value="ECO:0007669"/>
    <property type="project" value="TreeGrafter"/>
</dbReference>
<dbReference type="Pfam" id="PF13091">
    <property type="entry name" value="PLDc_2"/>
    <property type="match status" value="1"/>
</dbReference>
<evidence type="ECO:0000256" key="4">
    <source>
        <dbReference type="SAM" id="Phobius"/>
    </source>
</evidence>
<dbReference type="Gene3D" id="3.30.870.10">
    <property type="entry name" value="Endonuclease Chain A"/>
    <property type="match status" value="2"/>
</dbReference>
<dbReference type="Pfam" id="PF09335">
    <property type="entry name" value="VTT_dom"/>
    <property type="match status" value="1"/>
</dbReference>
<keyword evidence="7" id="KW-1185">Reference proteome</keyword>
<dbReference type="EMBL" id="SRLE01000007">
    <property type="protein sequence ID" value="TGD73332.1"/>
    <property type="molecule type" value="Genomic_DNA"/>
</dbReference>
<accession>A0A4Z0M148</accession>
<dbReference type="PANTHER" id="PTHR18896:SF60">
    <property type="entry name" value="PHOSPHOLIPASE D"/>
    <property type="match status" value="1"/>
</dbReference>
<protein>
    <recommendedName>
        <fullName evidence="5">PLD phosphodiesterase domain-containing protein</fullName>
    </recommendedName>
</protein>
<dbReference type="Proteomes" id="UP000298050">
    <property type="component" value="Unassembled WGS sequence"/>
</dbReference>
<dbReference type="InterPro" id="IPR032816">
    <property type="entry name" value="VTT_dom"/>
</dbReference>
<name>A0A4Z0M148_9GAMM</name>
<feature type="transmembrane region" description="Helical" evidence="4">
    <location>
        <begin position="535"/>
        <end position="562"/>
    </location>
</feature>
<feature type="domain" description="PLD phosphodiesterase" evidence="5">
    <location>
        <begin position="127"/>
        <end position="154"/>
    </location>
</feature>
<feature type="transmembrane region" description="Helical" evidence="4">
    <location>
        <begin position="645"/>
        <end position="664"/>
    </location>
</feature>
<keyword evidence="4" id="KW-0472">Membrane</keyword>
<evidence type="ECO:0000313" key="6">
    <source>
        <dbReference type="EMBL" id="TGD73332.1"/>
    </source>
</evidence>
<dbReference type="GO" id="GO:0005886">
    <property type="term" value="C:plasma membrane"/>
    <property type="evidence" value="ECO:0007669"/>
    <property type="project" value="TreeGrafter"/>
</dbReference>
<reference evidence="6 7" key="1">
    <citation type="submission" date="2019-04" db="EMBL/GenBank/DDBJ databases">
        <title>Taxonomy of novel Haliea sp. from mangrove soil of West Coast of India.</title>
        <authorList>
            <person name="Verma A."/>
            <person name="Kumar P."/>
            <person name="Krishnamurthi S."/>
        </authorList>
    </citation>
    <scope>NUCLEOTIDE SEQUENCE [LARGE SCALE GENOMIC DNA]</scope>
    <source>
        <strain evidence="6 7">SAOS-164</strain>
    </source>
</reference>
<keyword evidence="2" id="KW-0378">Hydrolase</keyword>
<dbReference type="PROSITE" id="PS50035">
    <property type="entry name" value="PLD"/>
    <property type="match status" value="2"/>
</dbReference>
<sequence>MQPILRAGDNCWRIAEAERLAVLVDGENYFRALREACINARRAIFLVGWDIHSQLRLVREPVDDGYPETLGALLDALAEERPQLDIFVLCWDFSMIYAMEREFFPRYRLRWKSHDRVRFCLDGNHPVGASQHEKIVVIDDAIAFAGGLDITQCRWDTREHRADEPRREAPGGGRYPPFHDLQVLLDGEAAAALAEQVRERWRQAADESPPELLEPAGPDPWPAQVAVQFEQVSVGITRTRSAYAGRDAVGEAQQLYLDSIAAARDFIYIENQYLSSHAVGEALAARLREADGPQVVVVMPEKTEGWLEQHTMDVLRARLVRSLREADQDDRLRLYYVRAGEDPHVSVIVHAKCMIIDDRFVRIGSTNLSNRSMGLDAECDLVIDAAEQPSHGEQIARLRRDLLAEHLGVEVDAVERAEQDCDGLIAAIESLREPSRSHMLMPLDTEVPDNIDAWVPDAAVLDPEQPVEPEAFFDYLVPAVERGNGLRHALQIGGLVLLLLGLAALWRWTPMAEWLQPQRLQALAQDLREAPAGPFLLLGAFVLASTAMVPLTLLIVATVAVFGTFTGMAYALAGGEIAALVGFGLGHAFGRNAVRKLAGSRVNRLSRSLSKRGVLTVMTLRMLPVAPFTLINIVAGISDIRLRDFMIGTLLGLLPGILALTLLTDRILASLRHPDWTSIGLLLAVTVGVVALMLGLRKWLRRSRDED</sequence>
<dbReference type="OrthoDB" id="9814092at2"/>
<dbReference type="InterPro" id="IPR015679">
    <property type="entry name" value="PLipase_D_fam"/>
</dbReference>
<keyword evidence="3" id="KW-0443">Lipid metabolism</keyword>
<evidence type="ECO:0000256" key="3">
    <source>
        <dbReference type="ARBA" id="ARBA00023098"/>
    </source>
</evidence>
<dbReference type="InterPro" id="IPR001736">
    <property type="entry name" value="PLipase_D/transphosphatidylase"/>
</dbReference>
<dbReference type="InterPro" id="IPR025202">
    <property type="entry name" value="PLD-like_dom"/>
</dbReference>
<gene>
    <name evidence="6" type="ORF">E4634_09865</name>
</gene>
<proteinExistence type="predicted"/>
<dbReference type="PANTHER" id="PTHR18896">
    <property type="entry name" value="PHOSPHOLIPASE D"/>
    <property type="match status" value="1"/>
</dbReference>
<evidence type="ECO:0000313" key="7">
    <source>
        <dbReference type="Proteomes" id="UP000298050"/>
    </source>
</evidence>
<dbReference type="SUPFAM" id="SSF56024">
    <property type="entry name" value="Phospholipase D/nuclease"/>
    <property type="match status" value="2"/>
</dbReference>
<keyword evidence="4" id="KW-1133">Transmembrane helix</keyword>
<evidence type="ECO:0000259" key="5">
    <source>
        <dbReference type="PROSITE" id="PS50035"/>
    </source>
</evidence>
<evidence type="ECO:0000256" key="1">
    <source>
        <dbReference type="ARBA" id="ARBA00022737"/>
    </source>
</evidence>
<feature type="transmembrane region" description="Helical" evidence="4">
    <location>
        <begin position="569"/>
        <end position="589"/>
    </location>
</feature>
<keyword evidence="1" id="KW-0677">Repeat</keyword>
<dbReference type="GO" id="GO:0004630">
    <property type="term" value="F:phospholipase D activity"/>
    <property type="evidence" value="ECO:0007669"/>
    <property type="project" value="TreeGrafter"/>
</dbReference>